<gene>
    <name evidence="8" type="primary">apgM2</name>
    <name evidence="8" type="ORF">EAL2_c21490</name>
</gene>
<comment type="function">
    <text evidence="2">Catalyzes the interconversion of 2-phosphoglycerate and 3-phosphoglycerate.</text>
</comment>
<evidence type="ECO:0000313" key="9">
    <source>
        <dbReference type="Proteomes" id="UP000019591"/>
    </source>
</evidence>
<dbReference type="InterPro" id="IPR006124">
    <property type="entry name" value="Metalloenzyme"/>
</dbReference>
<dbReference type="Pfam" id="PF10143">
    <property type="entry name" value="PhosphMutase"/>
    <property type="match status" value="1"/>
</dbReference>
<organism evidence="8 9">
    <name type="scientific">Peptoclostridium acidaminophilum DSM 3953</name>
    <dbReference type="NCBI Taxonomy" id="1286171"/>
    <lineage>
        <taxon>Bacteria</taxon>
        <taxon>Bacillati</taxon>
        <taxon>Bacillota</taxon>
        <taxon>Clostridia</taxon>
        <taxon>Peptostreptococcales</taxon>
        <taxon>Peptoclostridiaceae</taxon>
        <taxon>Peptoclostridium</taxon>
    </lineage>
</organism>
<dbReference type="eggNOG" id="COG3635">
    <property type="taxonomic scope" value="Bacteria"/>
</dbReference>
<dbReference type="AlphaFoldDB" id="W8T944"/>
<dbReference type="PIRSF" id="PIRSF006392">
    <property type="entry name" value="IPGAM_arch"/>
    <property type="match status" value="1"/>
</dbReference>
<dbReference type="PANTHER" id="PTHR31209:SF0">
    <property type="entry name" value="METALLOENZYME DOMAIN-CONTAINING PROTEIN"/>
    <property type="match status" value="1"/>
</dbReference>
<dbReference type="GO" id="GO:0006096">
    <property type="term" value="P:glycolytic process"/>
    <property type="evidence" value="ECO:0007669"/>
    <property type="project" value="UniProtKB-KW"/>
</dbReference>
<evidence type="ECO:0000259" key="7">
    <source>
        <dbReference type="Pfam" id="PF01676"/>
    </source>
</evidence>
<keyword evidence="6 8" id="KW-0413">Isomerase</keyword>
<dbReference type="Proteomes" id="UP000019591">
    <property type="component" value="Chromosome"/>
</dbReference>
<dbReference type="EC" id="5.4.2.12" evidence="8"/>
<evidence type="ECO:0000256" key="1">
    <source>
        <dbReference type="ARBA" id="ARBA00000370"/>
    </source>
</evidence>
<keyword evidence="9" id="KW-1185">Reference proteome</keyword>
<proteinExistence type="inferred from homology"/>
<dbReference type="RefSeq" id="WP_025436354.1">
    <property type="nucleotide sequence ID" value="NZ_CP007452.1"/>
</dbReference>
<dbReference type="PANTHER" id="PTHR31209">
    <property type="entry name" value="COFACTOR-INDEPENDENT PHOSPHOGLYCERATE MUTASE"/>
    <property type="match status" value="1"/>
</dbReference>
<comment type="catalytic activity">
    <reaction evidence="1">
        <text>(2R)-2-phosphoglycerate = (2R)-3-phosphoglycerate</text>
        <dbReference type="Rhea" id="RHEA:15901"/>
        <dbReference type="ChEBI" id="CHEBI:58272"/>
        <dbReference type="ChEBI" id="CHEBI:58289"/>
        <dbReference type="EC" id="5.4.2.12"/>
    </reaction>
</comment>
<dbReference type="Gene3D" id="3.40.720.10">
    <property type="entry name" value="Alkaline Phosphatase, subunit A"/>
    <property type="match status" value="2"/>
</dbReference>
<dbReference type="OrthoDB" id="9804453at2"/>
<name>W8T944_PEPAC</name>
<evidence type="ECO:0000256" key="6">
    <source>
        <dbReference type="ARBA" id="ARBA00023235"/>
    </source>
</evidence>
<protein>
    <submittedName>
        <fullName evidence="8">2,3-bisphosphoglycerate-independent phosphoglycerate mutase 2</fullName>
        <ecNumber evidence="8">5.4.2.12</ecNumber>
    </submittedName>
</protein>
<reference evidence="8 9" key="1">
    <citation type="journal article" date="2014" name="Genome Announc.">
        <title>Complete Genome Sequence of Amino Acid-Utilizing Eubacterium acidaminophilum al-2 (DSM 3953).</title>
        <authorList>
            <person name="Poehlein A."/>
            <person name="Andreesen J.R."/>
            <person name="Daniel R."/>
        </authorList>
    </citation>
    <scope>NUCLEOTIDE SEQUENCE [LARGE SCALE GENOMIC DNA]</scope>
    <source>
        <strain evidence="8 9">DSM 3953</strain>
    </source>
</reference>
<evidence type="ECO:0000256" key="2">
    <source>
        <dbReference type="ARBA" id="ARBA00002315"/>
    </source>
</evidence>
<dbReference type="HOGENOM" id="CLU_034906_2_0_9"/>
<comment type="similarity">
    <text evidence="4">Belongs to the BPG-independent phosphoglycerate mutase family. A-PGAM subfamily.</text>
</comment>
<dbReference type="InterPro" id="IPR017850">
    <property type="entry name" value="Alkaline_phosphatase_core_sf"/>
</dbReference>
<feature type="domain" description="Metalloenzyme" evidence="7">
    <location>
        <begin position="1"/>
        <end position="385"/>
    </location>
</feature>
<dbReference type="EMBL" id="CP007452">
    <property type="protein sequence ID" value="AHM57430.1"/>
    <property type="molecule type" value="Genomic_DNA"/>
</dbReference>
<dbReference type="SUPFAM" id="SSF53649">
    <property type="entry name" value="Alkaline phosphatase-like"/>
    <property type="match status" value="1"/>
</dbReference>
<evidence type="ECO:0000313" key="8">
    <source>
        <dbReference type="EMBL" id="AHM57430.1"/>
    </source>
</evidence>
<evidence type="ECO:0000256" key="5">
    <source>
        <dbReference type="ARBA" id="ARBA00023152"/>
    </source>
</evidence>
<dbReference type="PATRIC" id="fig|1286171.3.peg.2098"/>
<sequence length="420" mass="47239">MKAIVLLLDGVGDRTFAELGGKTPLEYARTPKLDLLCKRAETGIMVPWRQGVPLGTEMAHFILFGYDPVKYPGRTVIDAQGEGLTIEKGRVYMRTSWAWTEKLNGGFMLRDRFTQELSREEAMELSRALPKEFQGCRFEWVFSYDSHGFLVMEGEDLSSMISDADPFYKDQHVMKIEPFETDDEKAVRTAGIMNRYLLECSRVLYAHEINTRRMAAGMQPANFLMIKWAAEHSSVTPFHRQNGMKGAVLGQSRLMRGLAQMLGMEYIQYDTLETAIETAIEGDWDFVHVHTKAPDEAAHTKNPFNKVKAIEGIDERIGRLAEALEDTLLIVTGDHSTPSGGALIHSGEPVPIMFIGEGLRVDDVENFGERSCAKGSIRMNGTDLIPMILNMTDRAKLCHLRSGPRDILYTPQQVNKLEAE</sequence>
<comment type="pathway">
    <text evidence="3">Carbohydrate degradation.</text>
</comment>
<dbReference type="GO" id="GO:0004619">
    <property type="term" value="F:phosphoglycerate mutase activity"/>
    <property type="evidence" value="ECO:0007669"/>
    <property type="project" value="UniProtKB-EC"/>
</dbReference>
<dbReference type="KEGG" id="eac:EAL2_c21490"/>
<keyword evidence="5" id="KW-0324">Glycolysis</keyword>
<dbReference type="GO" id="GO:0046872">
    <property type="term" value="F:metal ion binding"/>
    <property type="evidence" value="ECO:0007669"/>
    <property type="project" value="InterPro"/>
</dbReference>
<dbReference type="STRING" id="1286171.EAL2_c21490"/>
<dbReference type="CDD" id="cd16011">
    <property type="entry name" value="iPGM_like"/>
    <property type="match status" value="1"/>
</dbReference>
<dbReference type="InterPro" id="IPR004456">
    <property type="entry name" value="Pglycerate_mutase_ApgM"/>
</dbReference>
<accession>W8T944</accession>
<evidence type="ECO:0000256" key="4">
    <source>
        <dbReference type="ARBA" id="ARBA00005524"/>
    </source>
</evidence>
<evidence type="ECO:0000256" key="3">
    <source>
        <dbReference type="ARBA" id="ARBA00004921"/>
    </source>
</evidence>
<dbReference type="Pfam" id="PF01676">
    <property type="entry name" value="Metalloenzyme"/>
    <property type="match status" value="1"/>
</dbReference>